<dbReference type="OrthoDB" id="438179at2759"/>
<dbReference type="EMBL" id="CVRI01000063">
    <property type="protein sequence ID" value="CRL04578.1"/>
    <property type="molecule type" value="Genomic_DNA"/>
</dbReference>
<keyword evidence="5 6" id="KW-0472">Membrane</keyword>
<dbReference type="PANTHER" id="PTHR12995:SF4">
    <property type="entry name" value="FI21814P1"/>
    <property type="match status" value="1"/>
</dbReference>
<organism evidence="7 8">
    <name type="scientific">Clunio marinus</name>
    <dbReference type="NCBI Taxonomy" id="568069"/>
    <lineage>
        <taxon>Eukaryota</taxon>
        <taxon>Metazoa</taxon>
        <taxon>Ecdysozoa</taxon>
        <taxon>Arthropoda</taxon>
        <taxon>Hexapoda</taxon>
        <taxon>Insecta</taxon>
        <taxon>Pterygota</taxon>
        <taxon>Neoptera</taxon>
        <taxon>Endopterygota</taxon>
        <taxon>Diptera</taxon>
        <taxon>Nematocera</taxon>
        <taxon>Chironomoidea</taxon>
        <taxon>Chironomidae</taxon>
        <taxon>Clunio</taxon>
    </lineage>
</organism>
<keyword evidence="4 6" id="KW-1133">Transmembrane helix</keyword>
<gene>
    <name evidence="7" type="ORF">CLUMA_CG017647</name>
</gene>
<evidence type="ECO:0000256" key="3">
    <source>
        <dbReference type="ARBA" id="ARBA00022692"/>
    </source>
</evidence>
<name>A0A1J1IXY4_9DIPT</name>
<evidence type="ECO:0000256" key="5">
    <source>
        <dbReference type="ARBA" id="ARBA00023136"/>
    </source>
</evidence>
<dbReference type="STRING" id="568069.A0A1J1IXY4"/>
<dbReference type="Pfam" id="PF10271">
    <property type="entry name" value="Tmp39"/>
    <property type="match status" value="1"/>
</dbReference>
<proteinExistence type="inferred from homology"/>
<dbReference type="Proteomes" id="UP000183832">
    <property type="component" value="Unassembled WGS sequence"/>
</dbReference>
<feature type="transmembrane region" description="Helical" evidence="6">
    <location>
        <begin position="89"/>
        <end position="113"/>
    </location>
</feature>
<evidence type="ECO:0000256" key="1">
    <source>
        <dbReference type="ARBA" id="ARBA00004141"/>
    </source>
</evidence>
<feature type="transmembrane region" description="Helical" evidence="6">
    <location>
        <begin position="158"/>
        <end position="175"/>
    </location>
</feature>
<evidence type="ECO:0000313" key="8">
    <source>
        <dbReference type="Proteomes" id="UP000183832"/>
    </source>
</evidence>
<dbReference type="PANTHER" id="PTHR12995">
    <property type="entry name" value="FI21814P1"/>
    <property type="match status" value="1"/>
</dbReference>
<feature type="transmembrane region" description="Helical" evidence="6">
    <location>
        <begin position="133"/>
        <end position="152"/>
    </location>
</feature>
<dbReference type="GO" id="GO:0016020">
    <property type="term" value="C:membrane"/>
    <property type="evidence" value="ECO:0007669"/>
    <property type="project" value="UniProtKB-SubCell"/>
</dbReference>
<keyword evidence="8" id="KW-1185">Reference proteome</keyword>
<reference evidence="7 8" key="1">
    <citation type="submission" date="2015-04" db="EMBL/GenBank/DDBJ databases">
        <authorList>
            <person name="Syromyatnikov M.Y."/>
            <person name="Popov V.N."/>
        </authorList>
    </citation>
    <scope>NUCLEOTIDE SEQUENCE [LARGE SCALE GENOMIC DNA]</scope>
</reference>
<evidence type="ECO:0000256" key="4">
    <source>
        <dbReference type="ARBA" id="ARBA00022989"/>
    </source>
</evidence>
<evidence type="ECO:0000256" key="6">
    <source>
        <dbReference type="SAM" id="Phobius"/>
    </source>
</evidence>
<evidence type="ECO:0000313" key="7">
    <source>
        <dbReference type="EMBL" id="CRL04578.1"/>
    </source>
</evidence>
<evidence type="ECO:0000256" key="2">
    <source>
        <dbReference type="ARBA" id="ARBA00010737"/>
    </source>
</evidence>
<feature type="transmembrane region" description="Helical" evidence="6">
    <location>
        <begin position="228"/>
        <end position="246"/>
    </location>
</feature>
<dbReference type="AlphaFoldDB" id="A0A1J1IXY4"/>
<feature type="transmembrane region" description="Helical" evidence="6">
    <location>
        <begin position="358"/>
        <end position="380"/>
    </location>
</feature>
<keyword evidence="3 6" id="KW-0812">Transmembrane</keyword>
<feature type="transmembrane region" description="Helical" evidence="6">
    <location>
        <begin position="386"/>
        <end position="405"/>
    </location>
</feature>
<feature type="transmembrane region" description="Helical" evidence="6">
    <location>
        <begin position="258"/>
        <end position="278"/>
    </location>
</feature>
<feature type="transmembrane region" description="Helical" evidence="6">
    <location>
        <begin position="50"/>
        <end position="69"/>
    </location>
</feature>
<protein>
    <submittedName>
        <fullName evidence="7">CLUMA_CG017647, isoform A</fullName>
    </submittedName>
</protein>
<accession>A0A1J1IXY4</accession>
<comment type="subcellular location">
    <subcellularLocation>
        <location evidence="1">Membrane</location>
        <topology evidence="1">Multi-pass membrane protein</topology>
    </subcellularLocation>
</comment>
<sequence length="432" mass="50798">MSRRRIPLSSRPTPIPTFAANSSFNNEFSEPIIKHIQFIQTHNVSQKNEIVNEFIIFMFTLIAASSQFVHLYRSVWWFPDSYTNYTVNFYLIDTSLVLFIFVMIGRRFFYCLLMKILEISCPVKHLPIAEKSLKILFLGVLEAIFLICNVKIFQNLNIVYIFYLLYPIILYLVIFKCKIDPFLKINHNKDMPYLGGQEPVHSCSNNAMDIRQEVYLLRGDFNNRFKQIIFTSVLNSYYASFIPWCFVNKHLFYSKFWVTQHLFFTWISLFTMCAGYCFPIKYCDVLHRSAIHLGQWAKLSPRATHAPPQNWSKTQIFPYGSYVKYSGEVYKSISECTSAFPSDGGHQRFYILFKNPSMLYLIICSIQVMTVLFQLILLFYSREYQYIISIGLLLITNYYTLFKLIRDYLIVKNIYQTNNNNNSNQSNNSSGT</sequence>
<dbReference type="InterPro" id="IPR019397">
    <property type="entry name" value="Uncharacterised_TMEM39"/>
</dbReference>
<comment type="similarity">
    <text evidence="2">Belongs to the TMEM39 family.</text>
</comment>